<dbReference type="PATRIC" id="fig|1618601.3.peg.108"/>
<dbReference type="Gene3D" id="1.10.260.40">
    <property type="entry name" value="lambda repressor-like DNA-binding domains"/>
    <property type="match status" value="1"/>
</dbReference>
<dbReference type="Pfam" id="PF01381">
    <property type="entry name" value="HTH_3"/>
    <property type="match status" value="1"/>
</dbReference>
<name>A0A0G0V0T2_9BACT</name>
<comment type="caution">
    <text evidence="3">The sequence shown here is derived from an EMBL/GenBank/DDBJ whole genome shotgun (WGS) entry which is preliminary data.</text>
</comment>
<dbReference type="SUPFAM" id="SSF47413">
    <property type="entry name" value="lambda repressor-like DNA-binding domains"/>
    <property type="match status" value="1"/>
</dbReference>
<accession>A0A0G0V0T2</accession>
<dbReference type="SMART" id="SM00530">
    <property type="entry name" value="HTH_XRE"/>
    <property type="match status" value="1"/>
</dbReference>
<organism evidence="3 4">
    <name type="scientific">Candidatus Woesebacteria bacterium GW2011_GWF1_40_24</name>
    <dbReference type="NCBI Taxonomy" id="1618601"/>
    <lineage>
        <taxon>Bacteria</taxon>
        <taxon>Candidatus Woeseibacteriota</taxon>
    </lineage>
</organism>
<keyword evidence="1" id="KW-0238">DNA-binding</keyword>
<dbReference type="InterPro" id="IPR050807">
    <property type="entry name" value="TransReg_Diox_bact_type"/>
</dbReference>
<dbReference type="AlphaFoldDB" id="A0A0G0V0T2"/>
<dbReference type="GO" id="GO:0005829">
    <property type="term" value="C:cytosol"/>
    <property type="evidence" value="ECO:0007669"/>
    <property type="project" value="TreeGrafter"/>
</dbReference>
<evidence type="ECO:0000259" key="2">
    <source>
        <dbReference type="PROSITE" id="PS50943"/>
    </source>
</evidence>
<gene>
    <name evidence="3" type="ORF">UT93_C0004G0010</name>
</gene>
<dbReference type="GO" id="GO:0003677">
    <property type="term" value="F:DNA binding"/>
    <property type="evidence" value="ECO:0007669"/>
    <property type="project" value="UniProtKB-KW"/>
</dbReference>
<dbReference type="CDD" id="cd00093">
    <property type="entry name" value="HTH_XRE"/>
    <property type="match status" value="1"/>
</dbReference>
<evidence type="ECO:0000313" key="4">
    <source>
        <dbReference type="Proteomes" id="UP000034627"/>
    </source>
</evidence>
<dbReference type="Proteomes" id="UP000034627">
    <property type="component" value="Unassembled WGS sequence"/>
</dbReference>
<evidence type="ECO:0000256" key="1">
    <source>
        <dbReference type="ARBA" id="ARBA00023125"/>
    </source>
</evidence>
<dbReference type="InterPro" id="IPR010982">
    <property type="entry name" value="Lambda_DNA-bd_dom_sf"/>
</dbReference>
<proteinExistence type="predicted"/>
<dbReference type="InterPro" id="IPR001387">
    <property type="entry name" value="Cro/C1-type_HTH"/>
</dbReference>
<dbReference type="PANTHER" id="PTHR46797">
    <property type="entry name" value="HTH-TYPE TRANSCRIPTIONAL REGULATOR"/>
    <property type="match status" value="1"/>
</dbReference>
<dbReference type="PANTHER" id="PTHR46797:SF1">
    <property type="entry name" value="METHYLPHOSPHONATE SYNTHASE"/>
    <property type="match status" value="1"/>
</dbReference>
<feature type="domain" description="HTH cro/C1-type" evidence="2">
    <location>
        <begin position="12"/>
        <end position="66"/>
    </location>
</feature>
<sequence length="69" mass="7593">MATNYEKLGTVIRGLRKEKGFSQEDLAEAVGCDARTIVAIETGKRNPTLKTLNKISQALKTPLSELVKF</sequence>
<reference evidence="3 4" key="1">
    <citation type="journal article" date="2015" name="Nature">
        <title>rRNA introns, odd ribosomes, and small enigmatic genomes across a large radiation of phyla.</title>
        <authorList>
            <person name="Brown C.T."/>
            <person name="Hug L.A."/>
            <person name="Thomas B.C."/>
            <person name="Sharon I."/>
            <person name="Castelle C.J."/>
            <person name="Singh A."/>
            <person name="Wilkins M.J."/>
            <person name="Williams K.H."/>
            <person name="Banfield J.F."/>
        </authorList>
    </citation>
    <scope>NUCLEOTIDE SEQUENCE [LARGE SCALE GENOMIC DNA]</scope>
</reference>
<dbReference type="PROSITE" id="PS50943">
    <property type="entry name" value="HTH_CROC1"/>
    <property type="match status" value="1"/>
</dbReference>
<dbReference type="GO" id="GO:0003700">
    <property type="term" value="F:DNA-binding transcription factor activity"/>
    <property type="evidence" value="ECO:0007669"/>
    <property type="project" value="TreeGrafter"/>
</dbReference>
<evidence type="ECO:0000313" key="3">
    <source>
        <dbReference type="EMBL" id="KKR56132.1"/>
    </source>
</evidence>
<dbReference type="EMBL" id="LBYR01000004">
    <property type="protein sequence ID" value="KKR56132.1"/>
    <property type="molecule type" value="Genomic_DNA"/>
</dbReference>
<protein>
    <recommendedName>
        <fullName evidence="2">HTH cro/C1-type domain-containing protein</fullName>
    </recommendedName>
</protein>